<name>A0ABZ0JPF5_9XANT</name>
<organism evidence="1 2">
    <name type="scientific">Xanthomonas rydalmerensis</name>
    <dbReference type="NCBI Taxonomy" id="3046274"/>
    <lineage>
        <taxon>Bacteria</taxon>
        <taxon>Pseudomonadati</taxon>
        <taxon>Pseudomonadota</taxon>
        <taxon>Gammaproteobacteria</taxon>
        <taxon>Lysobacterales</taxon>
        <taxon>Lysobacteraceae</taxon>
        <taxon>Xanthomonas</taxon>
    </lineage>
</organism>
<dbReference type="Proteomes" id="UP001302020">
    <property type="component" value="Chromosome"/>
</dbReference>
<gene>
    <name evidence="1" type="ORF">QN243_04330</name>
</gene>
<reference evidence="1 2" key="1">
    <citation type="submission" date="2023-05" db="EMBL/GenBank/DDBJ databases">
        <title>Xanthomonas rydalmerenesis sp. nov., a novel Xanthomonas species isolated from Fragaria x ananassa.</title>
        <authorList>
            <person name="McKnight D.J.E."/>
            <person name="Wong-Bajracharya J."/>
            <person name="Okoh E.B."/>
            <person name="Snijders F."/>
            <person name="Lidbetter F."/>
            <person name="Webster J."/>
            <person name="Djordjevic S.P."/>
            <person name="Bogema D.R."/>
            <person name="Chapman T.A."/>
        </authorList>
    </citation>
    <scope>NUCLEOTIDE SEQUENCE [LARGE SCALE GENOMIC DNA]</scope>
    <source>
        <strain evidence="1 2">DAR34883</strain>
    </source>
</reference>
<protein>
    <recommendedName>
        <fullName evidence="3">Restriction endonuclease</fullName>
    </recommendedName>
</protein>
<accession>A0ABZ0JPF5</accession>
<sequence length="126" mass="13967">MNNLKFASFADAGNIEKERLVLNAITDLKVGEYAIFSSKSGPTGGATSGKKSAYWFPDKDLKKGDVVVLYTKQGRASEKLLDGDRTAHFFYWGNKETLWSSESIGAVVVKVENWNFYRPPLAPLAE</sequence>
<keyword evidence="2" id="KW-1185">Reference proteome</keyword>
<evidence type="ECO:0000313" key="1">
    <source>
        <dbReference type="EMBL" id="WOS41697.1"/>
    </source>
</evidence>
<evidence type="ECO:0008006" key="3">
    <source>
        <dbReference type="Google" id="ProtNLM"/>
    </source>
</evidence>
<dbReference type="EMBL" id="CP126172">
    <property type="protein sequence ID" value="WOS41697.1"/>
    <property type="molecule type" value="Genomic_DNA"/>
</dbReference>
<evidence type="ECO:0000313" key="2">
    <source>
        <dbReference type="Proteomes" id="UP001302020"/>
    </source>
</evidence>
<dbReference type="RefSeq" id="WP_317844653.1">
    <property type="nucleotide sequence ID" value="NZ_CP126170.1"/>
</dbReference>
<proteinExistence type="predicted"/>